<reference evidence="3" key="1">
    <citation type="journal article" date="2021" name="Open Biol.">
        <title>Shared evolutionary footprints suggest mitochondrial oxidative damage underlies multiple complex I losses in fungi.</title>
        <authorList>
            <person name="Schikora-Tamarit M.A."/>
            <person name="Marcet-Houben M."/>
            <person name="Nosek J."/>
            <person name="Gabaldon T."/>
        </authorList>
    </citation>
    <scope>NUCLEOTIDE SEQUENCE</scope>
    <source>
        <strain evidence="3">CBS6075</strain>
    </source>
</reference>
<dbReference type="RefSeq" id="XP_046064750.1">
    <property type="nucleotide sequence ID" value="XM_046203695.1"/>
</dbReference>
<keyword evidence="2" id="KW-0819">tRNA processing</keyword>
<comment type="caution">
    <text evidence="3">The sequence shown here is derived from an EMBL/GenBank/DDBJ whole genome shotgun (WGS) entry which is preliminary data.</text>
</comment>
<dbReference type="GeneID" id="70232245"/>
<dbReference type="AlphaFoldDB" id="A0A9P8PHN4"/>
<organism evidence="3 4">
    <name type="scientific">Ogataea philodendri</name>
    <dbReference type="NCBI Taxonomy" id="1378263"/>
    <lineage>
        <taxon>Eukaryota</taxon>
        <taxon>Fungi</taxon>
        <taxon>Dikarya</taxon>
        <taxon>Ascomycota</taxon>
        <taxon>Saccharomycotina</taxon>
        <taxon>Pichiomycetes</taxon>
        <taxon>Pichiales</taxon>
        <taxon>Pichiaceae</taxon>
        <taxon>Ogataea</taxon>
    </lineage>
</organism>
<evidence type="ECO:0000313" key="4">
    <source>
        <dbReference type="Proteomes" id="UP000769157"/>
    </source>
</evidence>
<dbReference type="PANTHER" id="PTHR15441:SF2">
    <property type="entry name" value="RIBONUCLEASE P_MRP PROTEIN SUBUNIT POP5"/>
    <property type="match status" value="1"/>
</dbReference>
<gene>
    <name evidence="3" type="ORF">OGAPHI_000277</name>
</gene>
<sequence>MVRLKSRYLLFEILDPEPGETFYEDRKNAILALHRPCDPKITPKLLVQEIRKSLQTNFGDYGLSTAGSLSIKYFSNRTCTGIIRVHRENARHVVAALTFISQLRGQDVIIKCSSISGSIKKCEDRAIQISKSLMVEVNLLGLFEEDEDNSSNKEPVHVGLVLEVFGVLTAHRATVQDSDALGLGTDNSTQVLSNVLVDFLCVFCGGSKTGTNSPNRLVSDDDVGPVGDNIGHSLQLSLADLESLSSFLLLQGLTNTQDHLQTGVQSKLGLRSDQFVGLLENGSSLRVSQDNPWNTQVLQRDCGDFTGVSTGGLVKAVLGRNLNGGLLVVLRSPEKVWGWRSNHNLHI</sequence>
<evidence type="ECO:0000256" key="1">
    <source>
        <dbReference type="ARBA" id="ARBA00010800"/>
    </source>
</evidence>
<dbReference type="OrthoDB" id="24745at2759"/>
<proteinExistence type="inferred from homology"/>
<evidence type="ECO:0000256" key="2">
    <source>
        <dbReference type="ARBA" id="ARBA00022694"/>
    </source>
</evidence>
<dbReference type="GO" id="GO:0033204">
    <property type="term" value="F:ribonuclease P RNA binding"/>
    <property type="evidence" value="ECO:0007669"/>
    <property type="project" value="TreeGrafter"/>
</dbReference>
<keyword evidence="4" id="KW-1185">Reference proteome</keyword>
<dbReference type="Pfam" id="PF01900">
    <property type="entry name" value="RNase_P_Rpp14"/>
    <property type="match status" value="1"/>
</dbReference>
<protein>
    <submittedName>
        <fullName evidence="3">Uncharacterized protein</fullName>
    </submittedName>
</protein>
<dbReference type="GO" id="GO:0000172">
    <property type="term" value="C:ribonuclease MRP complex"/>
    <property type="evidence" value="ECO:0007669"/>
    <property type="project" value="TreeGrafter"/>
</dbReference>
<dbReference type="EMBL" id="JAEUBE010000055">
    <property type="protein sequence ID" value="KAH3671574.1"/>
    <property type="molecule type" value="Genomic_DNA"/>
</dbReference>
<dbReference type="Gene3D" id="3.30.70.3250">
    <property type="entry name" value="Ribonuclease P, Pop5 subunit"/>
    <property type="match status" value="1"/>
</dbReference>
<dbReference type="InterPro" id="IPR038085">
    <property type="entry name" value="Rnp2-like_sf"/>
</dbReference>
<accession>A0A9P8PHN4</accession>
<comment type="similarity">
    <text evidence="1">Belongs to the eukaryotic/archaeal RNase P protein component 2 family.</text>
</comment>
<dbReference type="SUPFAM" id="SSF160350">
    <property type="entry name" value="Rnp2-like"/>
    <property type="match status" value="1"/>
</dbReference>
<dbReference type="Proteomes" id="UP000769157">
    <property type="component" value="Unassembled WGS sequence"/>
</dbReference>
<name>A0A9P8PHN4_9ASCO</name>
<dbReference type="GO" id="GO:0005730">
    <property type="term" value="C:nucleolus"/>
    <property type="evidence" value="ECO:0007669"/>
    <property type="project" value="TreeGrafter"/>
</dbReference>
<dbReference type="GO" id="GO:0001682">
    <property type="term" value="P:tRNA 5'-leader removal"/>
    <property type="evidence" value="ECO:0007669"/>
    <property type="project" value="InterPro"/>
</dbReference>
<dbReference type="GO" id="GO:0030681">
    <property type="term" value="C:multimeric ribonuclease P complex"/>
    <property type="evidence" value="ECO:0007669"/>
    <property type="project" value="TreeGrafter"/>
</dbReference>
<dbReference type="InterPro" id="IPR002759">
    <property type="entry name" value="Pop5/Rpp14/Rnp2-like"/>
</dbReference>
<reference evidence="3" key="2">
    <citation type="submission" date="2021-01" db="EMBL/GenBank/DDBJ databases">
        <authorList>
            <person name="Schikora-Tamarit M.A."/>
        </authorList>
    </citation>
    <scope>NUCLEOTIDE SEQUENCE</scope>
    <source>
        <strain evidence="3">CBS6075</strain>
    </source>
</reference>
<evidence type="ECO:0000313" key="3">
    <source>
        <dbReference type="EMBL" id="KAH3671574.1"/>
    </source>
</evidence>
<dbReference type="PANTHER" id="PTHR15441">
    <property type="entry name" value="RIBONUCLEASE P PROTEIN SUBUNIT P14"/>
    <property type="match status" value="1"/>
</dbReference>